<dbReference type="InterPro" id="IPR047687">
    <property type="entry name" value="OMA_tautomer-like"/>
</dbReference>
<comment type="similarity">
    <text evidence="1">Belongs to the PrpF family.</text>
</comment>
<evidence type="ECO:0000256" key="2">
    <source>
        <dbReference type="ARBA" id="ARBA00023235"/>
    </source>
</evidence>
<evidence type="ECO:0000313" key="3">
    <source>
        <dbReference type="EMBL" id="MFH8250662.1"/>
    </source>
</evidence>
<dbReference type="PANTHER" id="PTHR43709">
    <property type="entry name" value="ACONITATE ISOMERASE-RELATED"/>
    <property type="match status" value="1"/>
</dbReference>
<proteinExistence type="inferred from homology"/>
<sequence>MAGTEVDLSAAVRDGIPCMLMRGGTSKGAYFLASDLPTDPAVRDDLLLRVMGSPDPKQIDGLGGAHPLTSKVAIVSASPQPGVDIDYLFLQVVVDRPVVSDAQTCGNLLAGIGPFAIERGLVTAAPDETTVRIRLLNTGDVATAVFPTPAGRVDYDGDTAIAGVPGTAARIDLDITGGVDKPLLPTGSVVDEIGGHRATLIDNGMPVVLLDAADLGVTGAEPPEQLEADTRLASEVERLRLLAGRLMGLGDVAAQTVPKMFLLSAPRDGGAISTRAFIPTRVHTSIGVLMAASVAAGIRLPGAVGADLADPSAVTDDGPTPIEHPTGVFPADVHVSQDAEGVWHGSSHSVRTARKIFDGVVFPRP</sequence>
<dbReference type="PANTHER" id="PTHR43709:SF3">
    <property type="entry name" value="ISOMERASE YBHH-RELATED"/>
    <property type="match status" value="1"/>
</dbReference>
<dbReference type="NCBIfam" id="NF033377">
    <property type="entry name" value="OMA_tautomer"/>
    <property type="match status" value="1"/>
</dbReference>
<dbReference type="Gene3D" id="3.10.310.10">
    <property type="entry name" value="Diaminopimelate Epimerase, Chain A, domain 1"/>
    <property type="match status" value="2"/>
</dbReference>
<keyword evidence="4" id="KW-1185">Reference proteome</keyword>
<name>A0ABW7Q725_9MICO</name>
<dbReference type="RefSeq" id="WP_396640620.1">
    <property type="nucleotide sequence ID" value="NZ_JBIQWL010000003.1"/>
</dbReference>
<dbReference type="Pfam" id="PF04303">
    <property type="entry name" value="PrpF"/>
    <property type="match status" value="1"/>
</dbReference>
<dbReference type="EC" id="5.3.2.8" evidence="3"/>
<reference evidence="3 4" key="1">
    <citation type="submission" date="2024-09" db="EMBL/GenBank/DDBJ databases">
        <authorList>
            <person name="Pan X."/>
        </authorList>
    </citation>
    <scope>NUCLEOTIDE SEQUENCE [LARGE SCALE GENOMIC DNA]</scope>
    <source>
        <strain evidence="3 4">B2969</strain>
    </source>
</reference>
<protein>
    <submittedName>
        <fullName evidence="3">4-oxalomesaconate tautomerase</fullName>
        <ecNumber evidence="3">5.3.2.8</ecNumber>
    </submittedName>
</protein>
<organism evidence="3 4">
    <name type="scientific">Microbacterium alkaliflavum</name>
    <dbReference type="NCBI Taxonomy" id="3248839"/>
    <lineage>
        <taxon>Bacteria</taxon>
        <taxon>Bacillati</taxon>
        <taxon>Actinomycetota</taxon>
        <taxon>Actinomycetes</taxon>
        <taxon>Micrococcales</taxon>
        <taxon>Microbacteriaceae</taxon>
        <taxon>Microbacterium</taxon>
    </lineage>
</organism>
<evidence type="ECO:0000313" key="4">
    <source>
        <dbReference type="Proteomes" id="UP001610861"/>
    </source>
</evidence>
<evidence type="ECO:0000256" key="1">
    <source>
        <dbReference type="ARBA" id="ARBA00007673"/>
    </source>
</evidence>
<comment type="caution">
    <text evidence="3">The sequence shown here is derived from an EMBL/GenBank/DDBJ whole genome shotgun (WGS) entry which is preliminary data.</text>
</comment>
<dbReference type="EMBL" id="JBIQWL010000003">
    <property type="protein sequence ID" value="MFH8250662.1"/>
    <property type="molecule type" value="Genomic_DNA"/>
</dbReference>
<keyword evidence="2 3" id="KW-0413">Isomerase</keyword>
<gene>
    <name evidence="3" type="ORF">ACH3VR_09890</name>
</gene>
<dbReference type="Proteomes" id="UP001610861">
    <property type="component" value="Unassembled WGS sequence"/>
</dbReference>
<accession>A0ABW7Q725</accession>
<dbReference type="GO" id="GO:0016853">
    <property type="term" value="F:isomerase activity"/>
    <property type="evidence" value="ECO:0007669"/>
    <property type="project" value="UniProtKB-KW"/>
</dbReference>
<dbReference type="InterPro" id="IPR007400">
    <property type="entry name" value="PrpF-like"/>
</dbReference>
<dbReference type="SUPFAM" id="SSF54506">
    <property type="entry name" value="Diaminopimelate epimerase-like"/>
    <property type="match status" value="2"/>
</dbReference>